<keyword evidence="3" id="KW-1185">Reference proteome</keyword>
<evidence type="ECO:0000313" key="2">
    <source>
        <dbReference type="EMBL" id="QEC54507.1"/>
    </source>
</evidence>
<dbReference type="RefSeq" id="WP_146781498.1">
    <property type="nucleotide sequence ID" value="NZ_BAABIO010000006.1"/>
</dbReference>
<dbReference type="InterPro" id="IPR029068">
    <property type="entry name" value="Glyas_Bleomycin-R_OHBP_Dase"/>
</dbReference>
<dbReference type="PANTHER" id="PTHR36437">
    <property type="entry name" value="GLYOXALASE/BLEOMYCIN RESISTANCE PROTEIN/DIOXYGENASE"/>
    <property type="match status" value="1"/>
</dbReference>
<dbReference type="PANTHER" id="PTHR36437:SF2">
    <property type="entry name" value="GLYOXALASE_BLEOMYCIN RESISTANCE PROTEIN_DIOXYGENASE"/>
    <property type="match status" value="1"/>
</dbReference>
<organism evidence="2 3">
    <name type="scientific">Flavisolibacter ginsenosidimutans</name>
    <dbReference type="NCBI Taxonomy" id="661481"/>
    <lineage>
        <taxon>Bacteria</taxon>
        <taxon>Pseudomonadati</taxon>
        <taxon>Bacteroidota</taxon>
        <taxon>Chitinophagia</taxon>
        <taxon>Chitinophagales</taxon>
        <taxon>Chitinophagaceae</taxon>
        <taxon>Flavisolibacter</taxon>
    </lineage>
</organism>
<dbReference type="InterPro" id="IPR004360">
    <property type="entry name" value="Glyas_Fos-R_dOase_dom"/>
</dbReference>
<dbReference type="InterPro" id="IPR037523">
    <property type="entry name" value="VOC_core"/>
</dbReference>
<dbReference type="Proteomes" id="UP000321204">
    <property type="component" value="Chromosome"/>
</dbReference>
<dbReference type="CDD" id="cd07263">
    <property type="entry name" value="VOC_like"/>
    <property type="match status" value="1"/>
</dbReference>
<dbReference type="SUPFAM" id="SSF54593">
    <property type="entry name" value="Glyoxalase/Bleomycin resistance protein/Dihydroxybiphenyl dioxygenase"/>
    <property type="match status" value="1"/>
</dbReference>
<name>A0A5B8UCV4_9BACT</name>
<evidence type="ECO:0000259" key="1">
    <source>
        <dbReference type="PROSITE" id="PS51819"/>
    </source>
</evidence>
<feature type="domain" description="VOC" evidence="1">
    <location>
        <begin position="4"/>
        <end position="128"/>
    </location>
</feature>
<gene>
    <name evidence="2" type="ORF">FSB75_00860</name>
</gene>
<protein>
    <submittedName>
        <fullName evidence="2">VOC family protein</fullName>
    </submittedName>
</protein>
<reference evidence="2 3" key="1">
    <citation type="journal article" date="2015" name="Int. J. Syst. Evol. Microbiol.">
        <title>Flavisolibacter ginsenosidimutans sp. nov., with ginsenoside-converting activity isolated from soil used for cultivating ginseng.</title>
        <authorList>
            <person name="Zhao Y."/>
            <person name="Liu Q."/>
            <person name="Kang M.S."/>
            <person name="Jin F."/>
            <person name="Yu H."/>
            <person name="Im W.T."/>
        </authorList>
    </citation>
    <scope>NUCLEOTIDE SEQUENCE [LARGE SCALE GENOMIC DNA]</scope>
    <source>
        <strain evidence="2 3">Gsoil 636</strain>
    </source>
</reference>
<dbReference type="PROSITE" id="PS51819">
    <property type="entry name" value="VOC"/>
    <property type="match status" value="1"/>
</dbReference>
<dbReference type="Gene3D" id="3.10.180.10">
    <property type="entry name" value="2,3-Dihydroxybiphenyl 1,2-Dioxygenase, domain 1"/>
    <property type="match status" value="1"/>
</dbReference>
<accession>A0A5B8UCV4</accession>
<dbReference type="Pfam" id="PF00903">
    <property type="entry name" value="Glyoxalase"/>
    <property type="match status" value="1"/>
</dbReference>
<sequence>MNQRIAQLALVVADYDEAIAFYTQKLSFELVEDARMSETKRWVVIKPKGEDGCRLLLAKAANEEQQNAVGNQTGGRVFLFLHTDDIARDLANLKAGNVKIVRELSEEPYGKVLVFEDLYGNLWDLIQPALHTKR</sequence>
<dbReference type="OrthoDB" id="9794917at2"/>
<dbReference type="EMBL" id="CP042433">
    <property type="protein sequence ID" value="QEC54507.1"/>
    <property type="molecule type" value="Genomic_DNA"/>
</dbReference>
<dbReference type="KEGG" id="fgg:FSB75_00860"/>
<evidence type="ECO:0000313" key="3">
    <source>
        <dbReference type="Proteomes" id="UP000321204"/>
    </source>
</evidence>
<dbReference type="AlphaFoldDB" id="A0A5B8UCV4"/>
<proteinExistence type="predicted"/>